<gene>
    <name evidence="1" type="ORF">JSY38_17965</name>
</gene>
<protein>
    <submittedName>
        <fullName evidence="1">Uncharacterized protein</fullName>
    </submittedName>
</protein>
<sequence length="222" mass="24940">MIIKHLLKSLLYITSVCFVFIPQISLGVTISEAKLKAEASFDQAKSENTTSSYEEALKDYNAYVELLKAEITKADSDKNLANDSELANSKQVITSIQSTLFEKQQETNAIIDNQTCILTLGEICLASGIGISADVRGENHGDVDLRLVGILYNPRLGPDQSTGWHVYLSPAEDFIDAFGLGASKRWFKYKDNKYTVMHFGVHVLVNEEENRNDWRVHYIVSW</sequence>
<proteinExistence type="predicted"/>
<accession>A0ABX7INF0</accession>
<evidence type="ECO:0000313" key="1">
    <source>
        <dbReference type="EMBL" id="QRV23872.1"/>
    </source>
</evidence>
<name>A0ABX7INF0_9GAMM</name>
<organism evidence="1 2">
    <name type="scientific">Marinomonas foliarum</name>
    <dbReference type="NCBI Taxonomy" id="491950"/>
    <lineage>
        <taxon>Bacteria</taxon>
        <taxon>Pseudomonadati</taxon>
        <taxon>Pseudomonadota</taxon>
        <taxon>Gammaproteobacteria</taxon>
        <taxon>Oceanospirillales</taxon>
        <taxon>Oceanospirillaceae</taxon>
        <taxon>Marinomonas</taxon>
    </lineage>
</organism>
<dbReference type="Proteomes" id="UP000644167">
    <property type="component" value="Chromosome"/>
</dbReference>
<keyword evidence="2" id="KW-1185">Reference proteome</keyword>
<dbReference type="EMBL" id="CP070273">
    <property type="protein sequence ID" value="QRV23872.1"/>
    <property type="molecule type" value="Genomic_DNA"/>
</dbReference>
<evidence type="ECO:0000313" key="2">
    <source>
        <dbReference type="Proteomes" id="UP000644167"/>
    </source>
</evidence>
<reference evidence="1 2" key="1">
    <citation type="submission" date="2021-02" db="EMBL/GenBank/DDBJ databases">
        <title>The genome of Marinomonas foliarum JZW.</title>
        <authorList>
            <person name="Sun M."/>
        </authorList>
    </citation>
    <scope>NUCLEOTIDE SEQUENCE [LARGE SCALE GENOMIC DNA]</scope>
    <source>
        <strain evidence="1 2">JZW</strain>
    </source>
</reference>
<dbReference type="RefSeq" id="WP_205114554.1">
    <property type="nucleotide sequence ID" value="NZ_CP070273.1"/>
</dbReference>